<reference evidence="8 9" key="1">
    <citation type="journal article" date="2014" name="PLoS Genet.">
        <title>Analysis of the Phlebiopsis gigantea genome, transcriptome and secretome provides insight into its pioneer colonization strategies of wood.</title>
        <authorList>
            <person name="Hori C."/>
            <person name="Ishida T."/>
            <person name="Igarashi K."/>
            <person name="Samejima M."/>
            <person name="Suzuki H."/>
            <person name="Master E."/>
            <person name="Ferreira P."/>
            <person name="Ruiz-Duenas F.J."/>
            <person name="Held B."/>
            <person name="Canessa P."/>
            <person name="Larrondo L.F."/>
            <person name="Schmoll M."/>
            <person name="Druzhinina I.S."/>
            <person name="Kubicek C.P."/>
            <person name="Gaskell J.A."/>
            <person name="Kersten P."/>
            <person name="St John F."/>
            <person name="Glasner J."/>
            <person name="Sabat G."/>
            <person name="Splinter BonDurant S."/>
            <person name="Syed K."/>
            <person name="Yadav J."/>
            <person name="Mgbeahuruike A.C."/>
            <person name="Kovalchuk A."/>
            <person name="Asiegbu F.O."/>
            <person name="Lackner G."/>
            <person name="Hoffmeister D."/>
            <person name="Rencoret J."/>
            <person name="Gutierrez A."/>
            <person name="Sun H."/>
            <person name="Lindquist E."/>
            <person name="Barry K."/>
            <person name="Riley R."/>
            <person name="Grigoriev I.V."/>
            <person name="Henrissat B."/>
            <person name="Kues U."/>
            <person name="Berka R.M."/>
            <person name="Martinez A.T."/>
            <person name="Covert S.F."/>
            <person name="Blanchette R.A."/>
            <person name="Cullen D."/>
        </authorList>
    </citation>
    <scope>NUCLEOTIDE SEQUENCE [LARGE SCALE GENOMIC DNA]</scope>
    <source>
        <strain evidence="8 9">11061_1 CR5-6</strain>
    </source>
</reference>
<evidence type="ECO:0000313" key="9">
    <source>
        <dbReference type="Proteomes" id="UP000053257"/>
    </source>
</evidence>
<dbReference type="PANTHER" id="PTHR12992">
    <property type="entry name" value="NUDIX HYDROLASE"/>
    <property type="match status" value="1"/>
</dbReference>
<dbReference type="PROSITE" id="PS51462">
    <property type="entry name" value="NUDIX"/>
    <property type="match status" value="1"/>
</dbReference>
<organism evidence="8 9">
    <name type="scientific">Phlebiopsis gigantea (strain 11061_1 CR5-6)</name>
    <name type="common">White-rot fungus</name>
    <name type="synonym">Peniophora gigantea</name>
    <dbReference type="NCBI Taxonomy" id="745531"/>
    <lineage>
        <taxon>Eukaryota</taxon>
        <taxon>Fungi</taxon>
        <taxon>Dikarya</taxon>
        <taxon>Basidiomycota</taxon>
        <taxon>Agaricomycotina</taxon>
        <taxon>Agaricomycetes</taxon>
        <taxon>Polyporales</taxon>
        <taxon>Phanerochaetaceae</taxon>
        <taxon>Phlebiopsis</taxon>
    </lineage>
</organism>
<evidence type="ECO:0000256" key="6">
    <source>
        <dbReference type="ARBA" id="ARBA00023211"/>
    </source>
</evidence>
<dbReference type="HOGENOM" id="CLU_076940_0_0_1"/>
<evidence type="ECO:0000259" key="7">
    <source>
        <dbReference type="PROSITE" id="PS51462"/>
    </source>
</evidence>
<keyword evidence="9" id="KW-1185">Reference proteome</keyword>
<evidence type="ECO:0000256" key="3">
    <source>
        <dbReference type="ARBA" id="ARBA00022723"/>
    </source>
</evidence>
<evidence type="ECO:0000256" key="4">
    <source>
        <dbReference type="ARBA" id="ARBA00022801"/>
    </source>
</evidence>
<dbReference type="CDD" id="cd03426">
    <property type="entry name" value="NUDIX_CoAse_Nudt7"/>
    <property type="match status" value="1"/>
</dbReference>
<evidence type="ECO:0000313" key="8">
    <source>
        <dbReference type="EMBL" id="KIP08816.1"/>
    </source>
</evidence>
<dbReference type="Pfam" id="PF00293">
    <property type="entry name" value="NUDIX"/>
    <property type="match status" value="1"/>
</dbReference>
<name>A0A0C3S1A0_PHLG1</name>
<evidence type="ECO:0000256" key="5">
    <source>
        <dbReference type="ARBA" id="ARBA00022842"/>
    </source>
</evidence>
<dbReference type="AlphaFoldDB" id="A0A0C3S1A0"/>
<keyword evidence="3" id="KW-0479">Metal-binding</keyword>
<keyword evidence="6" id="KW-0464">Manganese</keyword>
<protein>
    <recommendedName>
        <fullName evidence="7">Nudix hydrolase domain-containing protein</fullName>
    </recommendedName>
</protein>
<dbReference type="Gene3D" id="3.90.79.10">
    <property type="entry name" value="Nucleoside Triphosphate Pyrophosphohydrolase"/>
    <property type="match status" value="1"/>
</dbReference>
<comment type="cofactor">
    <cofactor evidence="2">
        <name>Mg(2+)</name>
        <dbReference type="ChEBI" id="CHEBI:18420"/>
    </cofactor>
</comment>
<evidence type="ECO:0000256" key="2">
    <source>
        <dbReference type="ARBA" id="ARBA00001946"/>
    </source>
</evidence>
<proteinExistence type="predicted"/>
<dbReference type="GO" id="GO:0046872">
    <property type="term" value="F:metal ion binding"/>
    <property type="evidence" value="ECO:0007669"/>
    <property type="project" value="UniProtKB-KW"/>
</dbReference>
<dbReference type="PANTHER" id="PTHR12992:SF24">
    <property type="entry name" value="PEROXISOMAL COENZYME A DIPHOSPHATASE NUDT7"/>
    <property type="match status" value="1"/>
</dbReference>
<dbReference type="EMBL" id="KN840474">
    <property type="protein sequence ID" value="KIP08816.1"/>
    <property type="molecule type" value="Genomic_DNA"/>
</dbReference>
<keyword evidence="4" id="KW-0378">Hydrolase</keyword>
<dbReference type="GO" id="GO:0010945">
    <property type="term" value="F:coenzyme A diphosphatase activity"/>
    <property type="evidence" value="ECO:0007669"/>
    <property type="project" value="InterPro"/>
</dbReference>
<sequence>MAQTRPSTAKLSLTSPLTRNTLNLIRNALEEHHAAQDEKFDPAEVHAAVLAPFCNVNNKPGILLEVRGKLRTHSGEVSFPGGRVDETDESTLKAALRETEEEVGIHPEQVEILGRFGPSELSLGGLRVWPYVGFIHSSPGEANVAPSSIGADADIPLPNLSMADLRLSQKEVAHAFHLPLSELVSAPRLHQYLFRGRTPYYAIDVSDIITDHASGQVASSDGQAQWTSDPASRDEIGGGKEGRLEVWGLTGWYLNVLMRTLGVYSPTEAHPPV</sequence>
<accession>A0A0C3S1A0</accession>
<dbReference type="InterPro" id="IPR000086">
    <property type="entry name" value="NUDIX_hydrolase_dom"/>
</dbReference>
<keyword evidence="5" id="KW-0460">Magnesium</keyword>
<comment type="cofactor">
    <cofactor evidence="1">
        <name>Mn(2+)</name>
        <dbReference type="ChEBI" id="CHEBI:29035"/>
    </cofactor>
</comment>
<gene>
    <name evidence="8" type="ORF">PHLGIDRAFT_103831</name>
</gene>
<feature type="domain" description="Nudix hydrolase" evidence="7">
    <location>
        <begin position="44"/>
        <end position="200"/>
    </location>
</feature>
<dbReference type="OrthoDB" id="206213at2759"/>
<dbReference type="InterPro" id="IPR045121">
    <property type="entry name" value="CoAse"/>
</dbReference>
<evidence type="ECO:0000256" key="1">
    <source>
        <dbReference type="ARBA" id="ARBA00001936"/>
    </source>
</evidence>
<dbReference type="SUPFAM" id="SSF55811">
    <property type="entry name" value="Nudix"/>
    <property type="match status" value="1"/>
</dbReference>
<dbReference type="GO" id="GO:0015938">
    <property type="term" value="P:coenzyme A catabolic process"/>
    <property type="evidence" value="ECO:0007669"/>
    <property type="project" value="TreeGrafter"/>
</dbReference>
<dbReference type="InterPro" id="IPR015797">
    <property type="entry name" value="NUDIX_hydrolase-like_dom_sf"/>
</dbReference>
<dbReference type="STRING" id="745531.A0A0C3S1A0"/>
<dbReference type="Proteomes" id="UP000053257">
    <property type="component" value="Unassembled WGS sequence"/>
</dbReference>